<keyword evidence="1" id="KW-0812">Transmembrane</keyword>
<evidence type="ECO:0000256" key="1">
    <source>
        <dbReference type="SAM" id="Phobius"/>
    </source>
</evidence>
<evidence type="ECO:0000313" key="3">
    <source>
        <dbReference type="Proteomes" id="UP000036958"/>
    </source>
</evidence>
<organism evidence="2 3">
    <name type="scientific">Sunxiuqinia dokdonensis</name>
    <dbReference type="NCBI Taxonomy" id="1409788"/>
    <lineage>
        <taxon>Bacteria</taxon>
        <taxon>Pseudomonadati</taxon>
        <taxon>Bacteroidota</taxon>
        <taxon>Bacteroidia</taxon>
        <taxon>Marinilabiliales</taxon>
        <taxon>Prolixibacteraceae</taxon>
        <taxon>Sunxiuqinia</taxon>
    </lineage>
</organism>
<reference evidence="3" key="1">
    <citation type="submission" date="2015-07" db="EMBL/GenBank/DDBJ databases">
        <title>Genome sequencing of Sunxiuqinia dokdonensis strain SK.</title>
        <authorList>
            <person name="Ahn S."/>
            <person name="Kim B.-C."/>
        </authorList>
    </citation>
    <scope>NUCLEOTIDE SEQUENCE [LARGE SCALE GENOMIC DNA]</scope>
    <source>
        <strain evidence="3">SK</strain>
    </source>
</reference>
<dbReference type="STRING" id="1409788.NC99_00120"/>
<dbReference type="AlphaFoldDB" id="A0A0L8VFE9"/>
<feature type="transmembrane region" description="Helical" evidence="1">
    <location>
        <begin position="20"/>
        <end position="42"/>
    </location>
</feature>
<dbReference type="Proteomes" id="UP000036958">
    <property type="component" value="Unassembled WGS sequence"/>
</dbReference>
<proteinExistence type="predicted"/>
<comment type="caution">
    <text evidence="2">The sequence shown here is derived from an EMBL/GenBank/DDBJ whole genome shotgun (WGS) entry which is preliminary data.</text>
</comment>
<dbReference type="EMBL" id="LGIA01000001">
    <property type="protein sequence ID" value="KOH47179.1"/>
    <property type="molecule type" value="Genomic_DNA"/>
</dbReference>
<keyword evidence="3" id="KW-1185">Reference proteome</keyword>
<keyword evidence="1" id="KW-0472">Membrane</keyword>
<name>A0A0L8VFE9_9BACT</name>
<protein>
    <submittedName>
        <fullName evidence="2">Uncharacterized protein</fullName>
    </submittedName>
</protein>
<evidence type="ECO:0000313" key="2">
    <source>
        <dbReference type="EMBL" id="KOH47179.1"/>
    </source>
</evidence>
<keyword evidence="1" id="KW-1133">Transmembrane helix</keyword>
<sequence length="44" mass="5342">MILLPFGIRFRWDGRTALIFYRTGLQIGFLFSFLTVFSFFFWNV</sequence>
<gene>
    <name evidence="2" type="ORF">NC99_00120</name>
</gene>
<accession>A0A0L8VFE9</accession>